<sequence>MVVKNSINIGYWNVNKLISKQCNNLNDNLFLKSIGKRDIIGLSETKCDLSVNVRTGNLEDFISNNDDDYNDYVLVPEEYESDKIKQSQVSNDNTSCSRGKELLDMYISSRIRILNGRTFGDYQGKFTSYQYNGNSVIDYCLVFEDFIENKRIRS</sequence>
<gene>
    <name evidence="1" type="ORF">MCOR_54452</name>
</gene>
<reference evidence="1 2" key="1">
    <citation type="submission" date="2020-06" db="EMBL/GenBank/DDBJ databases">
        <authorList>
            <person name="Li R."/>
            <person name="Bekaert M."/>
        </authorList>
    </citation>
    <scope>NUCLEOTIDE SEQUENCE [LARGE SCALE GENOMIC DNA]</scope>
    <source>
        <strain evidence="2">wild</strain>
    </source>
</reference>
<organism evidence="1 2">
    <name type="scientific">Mytilus coruscus</name>
    <name type="common">Sea mussel</name>
    <dbReference type="NCBI Taxonomy" id="42192"/>
    <lineage>
        <taxon>Eukaryota</taxon>
        <taxon>Metazoa</taxon>
        <taxon>Spiralia</taxon>
        <taxon>Lophotrochozoa</taxon>
        <taxon>Mollusca</taxon>
        <taxon>Bivalvia</taxon>
        <taxon>Autobranchia</taxon>
        <taxon>Pteriomorphia</taxon>
        <taxon>Mytilida</taxon>
        <taxon>Mytiloidea</taxon>
        <taxon>Mytilidae</taxon>
        <taxon>Mytilinae</taxon>
        <taxon>Mytilus</taxon>
    </lineage>
</organism>
<dbReference type="Gene3D" id="3.60.10.10">
    <property type="entry name" value="Endonuclease/exonuclease/phosphatase"/>
    <property type="match status" value="1"/>
</dbReference>
<dbReference type="AlphaFoldDB" id="A0A6J8EPJ4"/>
<protein>
    <recommendedName>
        <fullName evidence="3">Endonuclease/exonuclease/phosphatase domain-containing protein</fullName>
    </recommendedName>
</protein>
<accession>A0A6J8EPJ4</accession>
<dbReference type="EMBL" id="CACVKT020009594">
    <property type="protein sequence ID" value="CAC5422398.1"/>
    <property type="molecule type" value="Genomic_DNA"/>
</dbReference>
<keyword evidence="2" id="KW-1185">Reference proteome</keyword>
<proteinExistence type="predicted"/>
<evidence type="ECO:0008006" key="3">
    <source>
        <dbReference type="Google" id="ProtNLM"/>
    </source>
</evidence>
<name>A0A6J8EPJ4_MYTCO</name>
<evidence type="ECO:0000313" key="1">
    <source>
        <dbReference type="EMBL" id="CAC5422398.1"/>
    </source>
</evidence>
<dbReference type="InterPro" id="IPR036691">
    <property type="entry name" value="Endo/exonu/phosph_ase_sf"/>
</dbReference>
<dbReference type="Proteomes" id="UP000507470">
    <property type="component" value="Unassembled WGS sequence"/>
</dbReference>
<dbReference type="OrthoDB" id="6146264at2759"/>
<evidence type="ECO:0000313" key="2">
    <source>
        <dbReference type="Proteomes" id="UP000507470"/>
    </source>
</evidence>